<dbReference type="CDD" id="cd11082">
    <property type="entry name" value="CYP61_CYP710"/>
    <property type="match status" value="1"/>
</dbReference>
<protein>
    <recommendedName>
        <fullName evidence="6">sterol 22-desaturase</fullName>
        <ecNumber evidence="6">1.14.19.41</ecNumber>
    </recommendedName>
</protein>
<dbReference type="PANTHER" id="PTHR24286">
    <property type="entry name" value="CYTOCHROME P450 26"/>
    <property type="match status" value="1"/>
</dbReference>
<dbReference type="GO" id="GO:0000249">
    <property type="term" value="F:C-22 sterol desaturase (NADPH) activity"/>
    <property type="evidence" value="ECO:0007669"/>
    <property type="project" value="UniProtKB-EC"/>
</dbReference>
<dbReference type="GO" id="GO:0016125">
    <property type="term" value="P:sterol metabolic process"/>
    <property type="evidence" value="ECO:0007669"/>
    <property type="project" value="TreeGrafter"/>
</dbReference>
<dbReference type="SUPFAM" id="SSF48264">
    <property type="entry name" value="Cytochrome P450"/>
    <property type="match status" value="1"/>
</dbReference>
<dbReference type="PRINTS" id="PR00385">
    <property type="entry name" value="P450"/>
</dbReference>
<dbReference type="Pfam" id="PF00067">
    <property type="entry name" value="p450"/>
    <property type="match status" value="1"/>
</dbReference>
<evidence type="ECO:0000313" key="9">
    <source>
        <dbReference type="EMBL" id="RDW92043.1"/>
    </source>
</evidence>
<evidence type="ECO:0000256" key="4">
    <source>
        <dbReference type="ARBA" id="ARBA00023002"/>
    </source>
</evidence>
<evidence type="ECO:0000313" key="10">
    <source>
        <dbReference type="Proteomes" id="UP000256328"/>
    </source>
</evidence>
<sequence length="547" mass="61682">MAAAQNASFVSPLADAKFAQIVGNPQIDGILVSLSQLSGWTIAFTLLAVLVAYDQVSYIVQKGSIEGPRWKLPFMGPFLESMDPKWEEYKGKWASGELSCVSVFHKFVVIASSRDMSRKIFNSPGFVKPCVVDAAHKLLGATNWVFLDGKAHVDFRKGLNGLFTRKALGIYLPGQEEVYKVYFERFLKVSEDAKMEPVPFMAEFREVMCAVSCRTFVGHYISDEAIKKIADDYYNITAALELVNFPFIIPYTKTWYGLKASEMVLDEFSKCAAKSKVRMAAGGEISCIMDGWVFAQLESARWREREAKGLSMEGLEKPSPLLRDFTDYEIAQTVFTFLFASQDATSSAATWLFQLMAQRPDCLDKIREEQLRVRGGDREMPVTMDMFDQLPYTRAVVQETLRYRPPVIMVPYLAKKAFPITPTYTVPKGAMIIPSVYPSLRDPEVYTNPDSFDPDRFAYGDAEVKGAKNWLVFGTGPHYCLGQIYAMNNLALMVGKASMKLNWVHHATPLSEDIKVFATIFPKDDCPLVFTRRTVEENEKFMASFKP</sequence>
<gene>
    <name evidence="9" type="ORF">BP5796_01437</name>
</gene>
<keyword evidence="8" id="KW-0503">Monooxygenase</keyword>
<feature type="binding site" description="axial binding residue" evidence="7">
    <location>
        <position position="480"/>
    </location>
    <ligand>
        <name>heme</name>
        <dbReference type="ChEBI" id="CHEBI:30413"/>
    </ligand>
    <ligandPart>
        <name>Fe</name>
        <dbReference type="ChEBI" id="CHEBI:18248"/>
    </ligandPart>
</feature>
<keyword evidence="3 7" id="KW-0479">Metal-binding</keyword>
<keyword evidence="7 8" id="KW-0349">Heme</keyword>
<dbReference type="GO" id="GO:0004497">
    <property type="term" value="F:monooxygenase activity"/>
    <property type="evidence" value="ECO:0007669"/>
    <property type="project" value="UniProtKB-KW"/>
</dbReference>
<reference evidence="9 10" key="1">
    <citation type="journal article" date="2018" name="IMA Fungus">
        <title>IMA Genome-F 9: Draft genome sequence of Annulohypoxylon stygium, Aspergillus mulundensis, Berkeleyomyces basicola (syn. Thielaviopsis basicola), Ceratocystis smalleyi, two Cercospora beticola strains, Coleophoma cylindrospora, Fusarium fracticaudum, Phialophora cf. hyalina, and Morchella septimelata.</title>
        <authorList>
            <person name="Wingfield B.D."/>
            <person name="Bills G.F."/>
            <person name="Dong Y."/>
            <person name="Huang W."/>
            <person name="Nel W.J."/>
            <person name="Swalarsk-Parry B.S."/>
            <person name="Vaghefi N."/>
            <person name="Wilken P.M."/>
            <person name="An Z."/>
            <person name="de Beer Z.W."/>
            <person name="De Vos L."/>
            <person name="Chen L."/>
            <person name="Duong T.A."/>
            <person name="Gao Y."/>
            <person name="Hammerbacher A."/>
            <person name="Kikkert J.R."/>
            <person name="Li Y."/>
            <person name="Li H."/>
            <person name="Li K."/>
            <person name="Li Q."/>
            <person name="Liu X."/>
            <person name="Ma X."/>
            <person name="Naidoo K."/>
            <person name="Pethybridge S.J."/>
            <person name="Sun J."/>
            <person name="Steenkamp E.T."/>
            <person name="van der Nest M.A."/>
            <person name="van Wyk S."/>
            <person name="Wingfield M.J."/>
            <person name="Xiong C."/>
            <person name="Yue Q."/>
            <person name="Zhang X."/>
        </authorList>
    </citation>
    <scope>NUCLEOTIDE SEQUENCE [LARGE SCALE GENOMIC DNA]</scope>
    <source>
        <strain evidence="9 10">BP5796</strain>
    </source>
</reference>
<dbReference type="InterPro" id="IPR001128">
    <property type="entry name" value="Cyt_P450"/>
</dbReference>
<dbReference type="AlphaFoldDB" id="A0A3D8T0E6"/>
<name>A0A3D8T0E6_9HELO</name>
<dbReference type="PRINTS" id="PR00465">
    <property type="entry name" value="EP450IV"/>
</dbReference>
<keyword evidence="4 8" id="KW-0560">Oxidoreductase</keyword>
<evidence type="ECO:0000256" key="5">
    <source>
        <dbReference type="ARBA" id="ARBA00023004"/>
    </source>
</evidence>
<dbReference type="PROSITE" id="PS00086">
    <property type="entry name" value="CYTOCHROME_P450"/>
    <property type="match status" value="1"/>
</dbReference>
<dbReference type="GO" id="GO:0020037">
    <property type="term" value="F:heme binding"/>
    <property type="evidence" value="ECO:0007669"/>
    <property type="project" value="InterPro"/>
</dbReference>
<evidence type="ECO:0000256" key="3">
    <source>
        <dbReference type="ARBA" id="ARBA00022723"/>
    </source>
</evidence>
<accession>A0A3D8T0E6</accession>
<comment type="caution">
    <text evidence="9">The sequence shown here is derived from an EMBL/GenBank/DDBJ whole genome shotgun (WGS) entry which is preliminary data.</text>
</comment>
<evidence type="ECO:0000256" key="6">
    <source>
        <dbReference type="ARBA" id="ARBA00039038"/>
    </source>
</evidence>
<dbReference type="InterPro" id="IPR017972">
    <property type="entry name" value="Cyt_P450_CS"/>
</dbReference>
<keyword evidence="10" id="KW-1185">Reference proteome</keyword>
<evidence type="ECO:0000256" key="8">
    <source>
        <dbReference type="RuleBase" id="RU000461"/>
    </source>
</evidence>
<proteinExistence type="inferred from homology"/>
<keyword evidence="5 7" id="KW-0408">Iron</keyword>
<evidence type="ECO:0000256" key="2">
    <source>
        <dbReference type="ARBA" id="ARBA00010617"/>
    </source>
</evidence>
<dbReference type="Proteomes" id="UP000256328">
    <property type="component" value="Unassembled WGS sequence"/>
</dbReference>
<dbReference type="GO" id="GO:0005506">
    <property type="term" value="F:iron ion binding"/>
    <property type="evidence" value="ECO:0007669"/>
    <property type="project" value="InterPro"/>
</dbReference>
<dbReference type="OrthoDB" id="1372046at2759"/>
<dbReference type="InterPro" id="IPR002403">
    <property type="entry name" value="Cyt_P450_E_grp-IV"/>
</dbReference>
<evidence type="ECO:0000256" key="7">
    <source>
        <dbReference type="PIRSR" id="PIRSR602403-1"/>
    </source>
</evidence>
<dbReference type="FunFam" id="1.10.630.10:FF:000021">
    <property type="entry name" value="Cytochrome P450 61"/>
    <property type="match status" value="1"/>
</dbReference>
<dbReference type="EC" id="1.14.19.41" evidence="6"/>
<evidence type="ECO:0000256" key="1">
    <source>
        <dbReference type="ARBA" id="ARBA00001971"/>
    </source>
</evidence>
<dbReference type="InterPro" id="IPR036396">
    <property type="entry name" value="Cyt_P450_sf"/>
</dbReference>
<comment type="similarity">
    <text evidence="2 8">Belongs to the cytochrome P450 family.</text>
</comment>
<organism evidence="9 10">
    <name type="scientific">Coleophoma crateriformis</name>
    <dbReference type="NCBI Taxonomy" id="565419"/>
    <lineage>
        <taxon>Eukaryota</taxon>
        <taxon>Fungi</taxon>
        <taxon>Dikarya</taxon>
        <taxon>Ascomycota</taxon>
        <taxon>Pezizomycotina</taxon>
        <taxon>Leotiomycetes</taxon>
        <taxon>Helotiales</taxon>
        <taxon>Dermateaceae</taxon>
        <taxon>Coleophoma</taxon>
    </lineage>
</organism>
<comment type="cofactor">
    <cofactor evidence="1 7">
        <name>heme</name>
        <dbReference type="ChEBI" id="CHEBI:30413"/>
    </cofactor>
</comment>
<dbReference type="PANTHER" id="PTHR24286:SF228">
    <property type="entry name" value="C-22 STEROL DESATURASE ERG5"/>
    <property type="match status" value="1"/>
</dbReference>
<dbReference type="EMBL" id="PDLN01000002">
    <property type="protein sequence ID" value="RDW92043.1"/>
    <property type="molecule type" value="Genomic_DNA"/>
</dbReference>
<dbReference type="Gene3D" id="1.10.630.10">
    <property type="entry name" value="Cytochrome P450"/>
    <property type="match status" value="1"/>
</dbReference>